<evidence type="ECO:0000313" key="3">
    <source>
        <dbReference type="Proteomes" id="UP000634136"/>
    </source>
</evidence>
<comment type="caution">
    <text evidence="2">The sequence shown here is derived from an EMBL/GenBank/DDBJ whole genome shotgun (WGS) entry which is preliminary data.</text>
</comment>
<evidence type="ECO:0000313" key="2">
    <source>
        <dbReference type="EMBL" id="KAF7806266.1"/>
    </source>
</evidence>
<dbReference type="AlphaFoldDB" id="A0A834SMJ2"/>
<gene>
    <name evidence="2" type="ORF">G2W53_038427</name>
</gene>
<dbReference type="EMBL" id="JAAIUW010000012">
    <property type="protein sequence ID" value="KAF7806266.1"/>
    <property type="molecule type" value="Genomic_DNA"/>
</dbReference>
<feature type="chain" id="PRO_5032897805" evidence="1">
    <location>
        <begin position="26"/>
        <end position="102"/>
    </location>
</feature>
<evidence type="ECO:0000256" key="1">
    <source>
        <dbReference type="SAM" id="SignalP"/>
    </source>
</evidence>
<reference evidence="2" key="1">
    <citation type="submission" date="2020-09" db="EMBL/GenBank/DDBJ databases">
        <title>Genome-Enabled Discovery of Anthraquinone Biosynthesis in Senna tora.</title>
        <authorList>
            <person name="Kang S.-H."/>
            <person name="Pandey R.P."/>
            <person name="Lee C.-M."/>
            <person name="Sim J.-S."/>
            <person name="Jeong J.-T."/>
            <person name="Choi B.-S."/>
            <person name="Jung M."/>
            <person name="Ginzburg D."/>
            <person name="Zhao K."/>
            <person name="Won S.Y."/>
            <person name="Oh T.-J."/>
            <person name="Yu Y."/>
            <person name="Kim N.-H."/>
            <person name="Lee O.R."/>
            <person name="Lee T.-H."/>
            <person name="Bashyal P."/>
            <person name="Kim T.-S."/>
            <person name="Lee W.-H."/>
            <person name="Kawkins C."/>
            <person name="Kim C.-K."/>
            <person name="Kim J.S."/>
            <person name="Ahn B.O."/>
            <person name="Rhee S.Y."/>
            <person name="Sohng J.K."/>
        </authorList>
    </citation>
    <scope>NUCLEOTIDE SEQUENCE</scope>
    <source>
        <tissue evidence="2">Leaf</tissue>
    </source>
</reference>
<name>A0A834SMJ2_9FABA</name>
<sequence>MSTQCFLGTLSFIILELLTTHRLRTYPMNSKDKISKAGVQQDSDGVVFEKRSRRKISMGQENCFPSNSQQASLPIVMSDISTSKIATELSKILMVLTILYYG</sequence>
<proteinExistence type="predicted"/>
<dbReference type="Proteomes" id="UP000634136">
    <property type="component" value="Unassembled WGS sequence"/>
</dbReference>
<protein>
    <submittedName>
        <fullName evidence="2">Uncharacterized protein</fullName>
    </submittedName>
</protein>
<keyword evidence="3" id="KW-1185">Reference proteome</keyword>
<organism evidence="2 3">
    <name type="scientific">Senna tora</name>
    <dbReference type="NCBI Taxonomy" id="362788"/>
    <lineage>
        <taxon>Eukaryota</taxon>
        <taxon>Viridiplantae</taxon>
        <taxon>Streptophyta</taxon>
        <taxon>Embryophyta</taxon>
        <taxon>Tracheophyta</taxon>
        <taxon>Spermatophyta</taxon>
        <taxon>Magnoliopsida</taxon>
        <taxon>eudicotyledons</taxon>
        <taxon>Gunneridae</taxon>
        <taxon>Pentapetalae</taxon>
        <taxon>rosids</taxon>
        <taxon>fabids</taxon>
        <taxon>Fabales</taxon>
        <taxon>Fabaceae</taxon>
        <taxon>Caesalpinioideae</taxon>
        <taxon>Cassia clade</taxon>
        <taxon>Senna</taxon>
    </lineage>
</organism>
<accession>A0A834SMJ2</accession>
<keyword evidence="1" id="KW-0732">Signal</keyword>
<feature type="signal peptide" evidence="1">
    <location>
        <begin position="1"/>
        <end position="25"/>
    </location>
</feature>